<dbReference type="InterPro" id="IPR049934">
    <property type="entry name" value="GjpA-like"/>
</dbReference>
<proteinExistence type="predicted"/>
<sequence length="164" mass="16225">MQSIPKLLREGTPPQAVAVVKELLNVLSSPVSGIVLGFAGPVISPVVAVVNSVHSIVSALVAGDFATAMQGVINIPADIVGAVLNGANLNLDGLVPVLNNLGLLSPGTTLHNLNIQFGGLFSPGSTGVDPMTGEPVDTTSKTAGAGESSTDSGDGTDSASGSQE</sequence>
<dbReference type="NCBIfam" id="NF033942">
    <property type="entry name" value="GjpA"/>
    <property type="match status" value="1"/>
</dbReference>
<evidence type="ECO:0000313" key="3">
    <source>
        <dbReference type="Proteomes" id="UP000287177"/>
    </source>
</evidence>
<dbReference type="AlphaFoldDB" id="A0A439DYY8"/>
<accession>A0A439DYY8</accession>
<organism evidence="2 3">
    <name type="scientific">Mycolicibacterium elephantis DSM 44368</name>
    <dbReference type="NCBI Taxonomy" id="1335622"/>
    <lineage>
        <taxon>Bacteria</taxon>
        <taxon>Bacillati</taxon>
        <taxon>Actinomycetota</taxon>
        <taxon>Actinomycetes</taxon>
        <taxon>Mycobacteriales</taxon>
        <taxon>Mycobacteriaceae</taxon>
        <taxon>Mycolicibacterium</taxon>
    </lineage>
</organism>
<comment type="caution">
    <text evidence="2">The sequence shown here is derived from an EMBL/GenBank/DDBJ whole genome shotgun (WGS) entry which is preliminary data.</text>
</comment>
<feature type="compositionally biased region" description="Low complexity" evidence="1">
    <location>
        <begin position="142"/>
        <end position="164"/>
    </location>
</feature>
<evidence type="ECO:0000256" key="1">
    <source>
        <dbReference type="SAM" id="MobiDB-lite"/>
    </source>
</evidence>
<evidence type="ECO:0000313" key="2">
    <source>
        <dbReference type="EMBL" id="RWA22889.1"/>
    </source>
</evidence>
<gene>
    <name evidence="2" type="ORF">MELE44368_11765</name>
</gene>
<dbReference type="Proteomes" id="UP000287177">
    <property type="component" value="Unassembled WGS sequence"/>
</dbReference>
<name>A0A439DYY8_9MYCO</name>
<keyword evidence="3" id="KW-1185">Reference proteome</keyword>
<feature type="region of interest" description="Disordered" evidence="1">
    <location>
        <begin position="126"/>
        <end position="164"/>
    </location>
</feature>
<evidence type="ECO:0008006" key="4">
    <source>
        <dbReference type="Google" id="ProtNLM"/>
    </source>
</evidence>
<reference evidence="2 3" key="1">
    <citation type="submission" date="2013-06" db="EMBL/GenBank/DDBJ databases">
        <title>The draft sequence of the Mycobacterium elephantis genome.</title>
        <authorList>
            <person name="Pettersson F.B."/>
            <person name="Das S."/>
            <person name="Dasgupta S."/>
            <person name="Bhattacharya A."/>
            <person name="Kirsebom L.A."/>
        </authorList>
    </citation>
    <scope>NUCLEOTIDE SEQUENCE [LARGE SCALE GENOMIC DNA]</scope>
    <source>
        <strain evidence="2 3">DSM 44368</strain>
    </source>
</reference>
<dbReference type="EMBL" id="ATDN01000003">
    <property type="protein sequence ID" value="RWA22889.1"/>
    <property type="molecule type" value="Genomic_DNA"/>
</dbReference>
<protein>
    <recommendedName>
        <fullName evidence="4">PE domain-containing protein</fullName>
    </recommendedName>
</protein>